<dbReference type="PANTHER" id="PTHR28638">
    <property type="entry name" value="CELL CYCLE PROGRESSION PROTEIN 1"/>
    <property type="match status" value="1"/>
</dbReference>
<feature type="compositionally biased region" description="Low complexity" evidence="2">
    <location>
        <begin position="62"/>
        <end position="81"/>
    </location>
</feature>
<dbReference type="AlphaFoldDB" id="A0A9Q0E135"/>
<evidence type="ECO:0000256" key="2">
    <source>
        <dbReference type="SAM" id="MobiDB-lite"/>
    </source>
</evidence>
<feature type="region of interest" description="Disordered" evidence="2">
    <location>
        <begin position="274"/>
        <end position="668"/>
    </location>
</feature>
<gene>
    <name evidence="3" type="ORF">NHX12_001777</name>
</gene>
<dbReference type="Proteomes" id="UP001148018">
    <property type="component" value="Unassembled WGS sequence"/>
</dbReference>
<evidence type="ECO:0000313" key="3">
    <source>
        <dbReference type="EMBL" id="KAJ3598266.1"/>
    </source>
</evidence>
<accession>A0A9Q0E135</accession>
<evidence type="ECO:0000256" key="1">
    <source>
        <dbReference type="ARBA" id="ARBA00023054"/>
    </source>
</evidence>
<feature type="compositionally biased region" description="Basic and acidic residues" evidence="2">
    <location>
        <begin position="526"/>
        <end position="652"/>
    </location>
</feature>
<dbReference type="EMBL" id="JANIIK010000109">
    <property type="protein sequence ID" value="KAJ3598266.1"/>
    <property type="molecule type" value="Genomic_DNA"/>
</dbReference>
<protein>
    <recommendedName>
        <fullName evidence="5">Pre-B-cell leukemia transcription factor-interacting protein 1</fullName>
    </recommendedName>
</protein>
<comment type="caution">
    <text evidence="3">The sequence shown here is derived from an EMBL/GenBank/DDBJ whole genome shotgun (WGS) entry which is preliminary data.</text>
</comment>
<organism evidence="3 4">
    <name type="scientific">Muraenolepis orangiensis</name>
    <name type="common">Patagonian moray cod</name>
    <dbReference type="NCBI Taxonomy" id="630683"/>
    <lineage>
        <taxon>Eukaryota</taxon>
        <taxon>Metazoa</taxon>
        <taxon>Chordata</taxon>
        <taxon>Craniata</taxon>
        <taxon>Vertebrata</taxon>
        <taxon>Euteleostomi</taxon>
        <taxon>Actinopterygii</taxon>
        <taxon>Neopterygii</taxon>
        <taxon>Teleostei</taxon>
        <taxon>Neoteleostei</taxon>
        <taxon>Acanthomorphata</taxon>
        <taxon>Zeiogadaria</taxon>
        <taxon>Gadariae</taxon>
        <taxon>Gadiformes</taxon>
        <taxon>Muraenolepidoidei</taxon>
        <taxon>Muraenolepididae</taxon>
        <taxon>Muraenolepis</taxon>
    </lineage>
</organism>
<keyword evidence="4" id="KW-1185">Reference proteome</keyword>
<feature type="compositionally biased region" description="Acidic residues" evidence="2">
    <location>
        <begin position="763"/>
        <end position="786"/>
    </location>
</feature>
<evidence type="ECO:0000313" key="4">
    <source>
        <dbReference type="Proteomes" id="UP001148018"/>
    </source>
</evidence>
<name>A0A9Q0E135_9TELE</name>
<dbReference type="OrthoDB" id="8937543at2759"/>
<feature type="region of interest" description="Disordered" evidence="2">
    <location>
        <begin position="1"/>
        <end position="167"/>
    </location>
</feature>
<dbReference type="InterPro" id="IPR051990">
    <property type="entry name" value="CCPG1/PBIP1"/>
</dbReference>
<evidence type="ECO:0008006" key="5">
    <source>
        <dbReference type="Google" id="ProtNLM"/>
    </source>
</evidence>
<feature type="compositionally biased region" description="Basic and acidic residues" evidence="2">
    <location>
        <begin position="787"/>
        <end position="821"/>
    </location>
</feature>
<feature type="compositionally biased region" description="Basic and acidic residues" evidence="2">
    <location>
        <begin position="308"/>
        <end position="516"/>
    </location>
</feature>
<feature type="compositionally biased region" description="Low complexity" evidence="2">
    <location>
        <begin position="275"/>
        <end position="285"/>
    </location>
</feature>
<proteinExistence type="predicted"/>
<dbReference type="GO" id="GO:0016020">
    <property type="term" value="C:membrane"/>
    <property type="evidence" value="ECO:0007669"/>
    <property type="project" value="TreeGrafter"/>
</dbReference>
<reference evidence="3" key="1">
    <citation type="submission" date="2022-07" db="EMBL/GenBank/DDBJ databases">
        <title>Chromosome-level genome of Muraenolepis orangiensis.</title>
        <authorList>
            <person name="Kim J."/>
        </authorList>
    </citation>
    <scope>NUCLEOTIDE SEQUENCE</scope>
    <source>
        <strain evidence="3">KU_S4_2022</strain>
        <tissue evidence="3">Muscle</tissue>
    </source>
</reference>
<feature type="compositionally biased region" description="Polar residues" evidence="2">
    <location>
        <begin position="124"/>
        <end position="135"/>
    </location>
</feature>
<feature type="compositionally biased region" description="Polar residues" evidence="2">
    <location>
        <begin position="95"/>
        <end position="108"/>
    </location>
</feature>
<feature type="region of interest" description="Disordered" evidence="2">
    <location>
        <begin position="763"/>
        <end position="821"/>
    </location>
</feature>
<sequence>MENVATLRPLTAVTEHPEDSSCDAESQPPEGATPAKTEHSVENQQGSDMTGPCEVQSSAGIDPSPASTPASDPSPALIPSSETPPPPPSLAITTHSLHGSSDAHSQSEGLPEGPVESNPEPDSFSDSYTHISPSSPDGPPVPELLGGPAADPQARAERGPEDGDPEGDAQCILGAFILLGLGTVFISGVFMDLDEDNNYAPTVQGATEQPVQQEWLKPEAPQAVVDEGTEILNTLLKETQKITAKVQKEVESFITFLVVFPLFSYFHTNEASWLPPVTATTTPPAGQERESRPATAGSTEGQAKKPWQGKDVEQSKERKKEKHDMGEKEVKGEIKESRDRVKTERKDEEQKKAKHEQQERSKEVKGWKQKEERSEGKEQGDKEKQEKDHRGDVGEPWKERGDWNEWKGKEERKGRKEEKEWKKGKSDKLDSDRDDGRKGHEKKEKKDGKDKGNRKEWKGKDEERKEWKEEREWKRGKEARKDKKKEEREWKKAKLDKDGEKEWRGQQKEKEEEKKRDGKGKKEHGKWKQEKEEWKKGKDAHKETGREWREKKEWREKGEPQEWKKHSDRRGENDEHRGGEQERKPWKGKHRPEEGGAKREARRTEDGGKDVDWKKDGKRVSRHDEHADHEEKRQEQHGHGRDEPLWRGDGKPAHTHRRPAFGQPDYWPHQRERLRKNALPSRHCDTVEACARAEGTLPVQLSEFEPLLVEYLAKAEEGAGVDDSARDELRGLAAEFFKDGVFVHDQMSFRDYVEDLADILEDMVDTDNRGEEEEEEGDSDLEDEMEMFGKEVMKRFAVERSSEKEERKTGKSKKENERGRG</sequence>
<dbReference type="PANTHER" id="PTHR28638:SF3">
    <property type="entry name" value="PRE-B-CELL LEUKEMIA TRANSCRIPTION FACTOR-INTERACTING PROTEIN 1 ISOFORM X1"/>
    <property type="match status" value="1"/>
</dbReference>
<keyword evidence="1" id="KW-0175">Coiled coil</keyword>